<evidence type="ECO:0000313" key="2">
    <source>
        <dbReference type="Proteomes" id="UP000287651"/>
    </source>
</evidence>
<sequence length="312" mass="33514">MFAIPASSDHQPSLLPVTGRCLLLFPITFVTTKPSSVAAASAIAKPSSIAPAPATGQPSSSPPLLPLSQSCPLPPRSPRRTLFLPCRCYLLLLHTIAIGHLLATPNANVLTASPHRLSLSFLDHTKPPLAALATTLLYSSLCHLLICRWLALGSGTTLADVVFLSSLICRRPPLFLTCFPLPQPSWLLPLPSPFSSPPLDIIAIFAVPSSSLCYCCLLAALATAMPPSTNVVSLPHRCSPNRHLPFLLFNRSLSRLCHRHYPLATLVAHLLLHSRSQPCPPLPLRSLAAAFPSSVTEITLSHITRCYSLLPL</sequence>
<accession>A0A427AWX5</accession>
<comment type="caution">
    <text evidence="1">The sequence shown here is derived from an EMBL/GenBank/DDBJ whole genome shotgun (WGS) entry which is preliminary data.</text>
</comment>
<reference evidence="1 2" key="1">
    <citation type="journal article" date="2014" name="Agronomy (Basel)">
        <title>A Draft Genome Sequence for Ensete ventricosum, the Drought-Tolerant Tree Against Hunger.</title>
        <authorList>
            <person name="Harrison J."/>
            <person name="Moore K.A."/>
            <person name="Paszkiewicz K."/>
            <person name="Jones T."/>
            <person name="Grant M."/>
            <person name="Ambacheew D."/>
            <person name="Muzemil S."/>
            <person name="Studholme D.J."/>
        </authorList>
    </citation>
    <scope>NUCLEOTIDE SEQUENCE [LARGE SCALE GENOMIC DNA]</scope>
</reference>
<proteinExistence type="predicted"/>
<organism evidence="1 2">
    <name type="scientific">Ensete ventricosum</name>
    <name type="common">Abyssinian banana</name>
    <name type="synonym">Musa ensete</name>
    <dbReference type="NCBI Taxonomy" id="4639"/>
    <lineage>
        <taxon>Eukaryota</taxon>
        <taxon>Viridiplantae</taxon>
        <taxon>Streptophyta</taxon>
        <taxon>Embryophyta</taxon>
        <taxon>Tracheophyta</taxon>
        <taxon>Spermatophyta</taxon>
        <taxon>Magnoliopsida</taxon>
        <taxon>Liliopsida</taxon>
        <taxon>Zingiberales</taxon>
        <taxon>Musaceae</taxon>
        <taxon>Ensete</taxon>
    </lineage>
</organism>
<protein>
    <submittedName>
        <fullName evidence="1">Uncharacterized protein</fullName>
    </submittedName>
</protein>
<gene>
    <name evidence="1" type="ORF">B296_00003241</name>
</gene>
<dbReference type="Proteomes" id="UP000287651">
    <property type="component" value="Unassembled WGS sequence"/>
</dbReference>
<dbReference type="AlphaFoldDB" id="A0A427AWX5"/>
<dbReference type="EMBL" id="AMZH03001065">
    <property type="protein sequence ID" value="RRT80764.1"/>
    <property type="molecule type" value="Genomic_DNA"/>
</dbReference>
<evidence type="ECO:0000313" key="1">
    <source>
        <dbReference type="EMBL" id="RRT80764.1"/>
    </source>
</evidence>
<name>A0A427AWX5_ENSVE</name>